<dbReference type="InterPro" id="IPR022838">
    <property type="entry name" value="GTP_cyclohydrolase_FolE2"/>
</dbReference>
<dbReference type="NCBIfam" id="NF010200">
    <property type="entry name" value="PRK13674.1-1"/>
    <property type="match status" value="1"/>
</dbReference>
<proteinExistence type="inferred from homology"/>
<dbReference type="GO" id="GO:0046654">
    <property type="term" value="P:tetrahydrofolate biosynthetic process"/>
    <property type="evidence" value="ECO:0007669"/>
    <property type="project" value="UniProtKB-UniRule"/>
</dbReference>
<protein>
    <recommendedName>
        <fullName evidence="2">GTP cyclohydrolase FolE2</fullName>
        <ecNumber evidence="2">3.5.4.16</ecNumber>
    </recommendedName>
</protein>
<keyword evidence="1 2" id="KW-0378">Hydrolase</keyword>
<dbReference type="OrthoDB" id="239637at2"/>
<dbReference type="HAMAP" id="MF_01527_B">
    <property type="entry name" value="GTP_cyclohydrol_B"/>
    <property type="match status" value="1"/>
</dbReference>
<gene>
    <name evidence="2" type="primary">folE2</name>
    <name evidence="3" type="ORF">E1B00_03720</name>
</gene>
<dbReference type="RefSeq" id="WP_139447680.1">
    <property type="nucleotide sequence ID" value="NZ_SMDR01000001.1"/>
</dbReference>
<comment type="pathway">
    <text evidence="2">Cofactor biosynthesis; 7,8-dihydroneopterin triphosphate biosynthesis; 7,8-dihydroneopterin triphosphate from GTP: step 1/1.</text>
</comment>
<comment type="catalytic activity">
    <reaction evidence="2">
        <text>GTP + H2O = 7,8-dihydroneopterin 3'-triphosphate + formate + H(+)</text>
        <dbReference type="Rhea" id="RHEA:17473"/>
        <dbReference type="ChEBI" id="CHEBI:15377"/>
        <dbReference type="ChEBI" id="CHEBI:15378"/>
        <dbReference type="ChEBI" id="CHEBI:15740"/>
        <dbReference type="ChEBI" id="CHEBI:37565"/>
        <dbReference type="ChEBI" id="CHEBI:58462"/>
        <dbReference type="EC" id="3.5.4.16"/>
    </reaction>
</comment>
<reference evidence="3 4" key="1">
    <citation type="submission" date="2019-03" db="EMBL/GenBank/DDBJ databases">
        <title>Arenimonas daejeonensis sp. nov., isolated from compost.</title>
        <authorList>
            <person name="Jeon C.O."/>
        </authorList>
    </citation>
    <scope>NUCLEOTIDE SEQUENCE [LARGE SCALE GENOMIC DNA]</scope>
    <source>
        <strain evidence="3 4">R29</strain>
    </source>
</reference>
<dbReference type="GO" id="GO:0003934">
    <property type="term" value="F:GTP cyclohydrolase I activity"/>
    <property type="evidence" value="ECO:0007669"/>
    <property type="project" value="UniProtKB-UniRule"/>
</dbReference>
<dbReference type="EC" id="3.5.4.16" evidence="2"/>
<organism evidence="3 4">
    <name type="scientific">Arenimonas terrae</name>
    <dbReference type="NCBI Taxonomy" id="2546226"/>
    <lineage>
        <taxon>Bacteria</taxon>
        <taxon>Pseudomonadati</taxon>
        <taxon>Pseudomonadota</taxon>
        <taxon>Gammaproteobacteria</taxon>
        <taxon>Lysobacterales</taxon>
        <taxon>Lysobacteraceae</taxon>
        <taxon>Arenimonas</taxon>
    </lineage>
</organism>
<evidence type="ECO:0000313" key="4">
    <source>
        <dbReference type="Proteomes" id="UP000305760"/>
    </source>
</evidence>
<dbReference type="PANTHER" id="PTHR36445">
    <property type="entry name" value="GTP CYCLOHYDROLASE MPTA"/>
    <property type="match status" value="1"/>
</dbReference>
<comment type="function">
    <text evidence="2">Converts GTP to 7,8-dihydroneopterin triphosphate.</text>
</comment>
<dbReference type="Pfam" id="PF02649">
    <property type="entry name" value="GCHY-1"/>
    <property type="match status" value="1"/>
</dbReference>
<sequence length="312" mass="34247">MPDIAAEARPALAGVLDWVGMGEIEMPLMLQAEDGRTVSSGARVNAFVNLKRGDVRGIHMSRLYLHVDKALSNEPVTPASVRRLLRDFLESHAELSDRAMISLRFEHLVRRAALASDNSGWKSYPVTITGVMDRGHFALELGLEAAYSSTCPCSAALARQLIQEQFESDFASGQPLDREAVLAWLGTEQGIRATPHSQRSIAEVKLRLVPSFQNFPIVEIIDRIEGALKTPVQTAVKRVDEQAFALLNGQNLMFCEDAARRMQDALEQDGRISDFWLRATHQESLHPHDAVAVATKGVPGGYTALPDGLAAR</sequence>
<comment type="caution">
    <text evidence="3">The sequence shown here is derived from an EMBL/GenBank/DDBJ whole genome shotgun (WGS) entry which is preliminary data.</text>
</comment>
<keyword evidence="4" id="KW-1185">Reference proteome</keyword>
<comment type="similarity">
    <text evidence="2">Belongs to the GTP cyclohydrolase IV family.</text>
</comment>
<evidence type="ECO:0000256" key="2">
    <source>
        <dbReference type="HAMAP-Rule" id="MF_01527"/>
    </source>
</evidence>
<dbReference type="InterPro" id="IPR003801">
    <property type="entry name" value="GTP_cyclohydrolase_FolE2/MptA"/>
</dbReference>
<dbReference type="AlphaFoldDB" id="A0A5C4RXI1"/>
<dbReference type="Proteomes" id="UP000305760">
    <property type="component" value="Unassembled WGS sequence"/>
</dbReference>
<feature type="site" description="May be catalytically important" evidence="2">
    <location>
        <position position="151"/>
    </location>
</feature>
<evidence type="ECO:0000256" key="1">
    <source>
        <dbReference type="ARBA" id="ARBA00022801"/>
    </source>
</evidence>
<dbReference type="EMBL" id="SMDR01000001">
    <property type="protein sequence ID" value="TNJ35830.1"/>
    <property type="molecule type" value="Genomic_DNA"/>
</dbReference>
<evidence type="ECO:0000313" key="3">
    <source>
        <dbReference type="EMBL" id="TNJ35830.1"/>
    </source>
</evidence>
<dbReference type="Gene3D" id="3.10.270.10">
    <property type="entry name" value="Urate Oxidase"/>
    <property type="match status" value="1"/>
</dbReference>
<dbReference type="UniPathway" id="UPA00848">
    <property type="reaction ID" value="UER00151"/>
</dbReference>
<dbReference type="PANTHER" id="PTHR36445:SF1">
    <property type="entry name" value="GTP CYCLOHYDROLASE MPTA"/>
    <property type="match status" value="1"/>
</dbReference>
<accession>A0A5C4RXI1</accession>
<name>A0A5C4RXI1_9GAMM</name>